<protein>
    <submittedName>
        <fullName evidence="8">ABC transporter</fullName>
    </submittedName>
</protein>
<feature type="transmembrane region" description="Helical" evidence="6">
    <location>
        <begin position="56"/>
        <end position="76"/>
    </location>
</feature>
<dbReference type="GO" id="GO:0005886">
    <property type="term" value="C:plasma membrane"/>
    <property type="evidence" value="ECO:0007669"/>
    <property type="project" value="TreeGrafter"/>
</dbReference>
<comment type="similarity">
    <text evidence="2">Belongs to the UPF0014 family.</text>
</comment>
<feature type="transmembrane region" description="Helical" evidence="6">
    <location>
        <begin position="142"/>
        <end position="164"/>
    </location>
</feature>
<feature type="chain" id="PRO_5025485306" evidence="7">
    <location>
        <begin position="25"/>
        <end position="314"/>
    </location>
</feature>
<feature type="transmembrane region" description="Helical" evidence="6">
    <location>
        <begin position="271"/>
        <end position="293"/>
    </location>
</feature>
<feature type="signal peptide" evidence="7">
    <location>
        <begin position="1"/>
        <end position="24"/>
    </location>
</feature>
<evidence type="ECO:0000256" key="6">
    <source>
        <dbReference type="SAM" id="Phobius"/>
    </source>
</evidence>
<reference evidence="8 9" key="1">
    <citation type="submission" date="2019-09" db="EMBL/GenBank/DDBJ databases">
        <title>Characterization of the phylogenetic diversity of two novel species belonging to the genus Bifidobacterium: Bifidobacterium cebidarum sp. nov. and Bifidobacterium leontopitheci sp. nov.</title>
        <authorList>
            <person name="Lugli G.A."/>
            <person name="Duranti S."/>
            <person name="Milani C."/>
            <person name="Turroni F."/>
            <person name="Ventura M."/>
        </authorList>
    </citation>
    <scope>NUCLEOTIDE SEQUENCE [LARGE SCALE GENOMIC DNA]</scope>
    <source>
        <strain evidence="8 9">DSM 100238</strain>
    </source>
</reference>
<keyword evidence="3 6" id="KW-0812">Transmembrane</keyword>
<feature type="transmembrane region" description="Helical" evidence="6">
    <location>
        <begin position="170"/>
        <end position="195"/>
    </location>
</feature>
<feature type="transmembrane region" description="Helical" evidence="6">
    <location>
        <begin position="112"/>
        <end position="130"/>
    </location>
</feature>
<evidence type="ECO:0000313" key="9">
    <source>
        <dbReference type="Proteomes" id="UP000440041"/>
    </source>
</evidence>
<proteinExistence type="inferred from homology"/>
<keyword evidence="5 6" id="KW-0472">Membrane</keyword>
<dbReference type="RefSeq" id="WP_276608003.1">
    <property type="nucleotide sequence ID" value="NZ_JBHLXF010000037.1"/>
</dbReference>
<evidence type="ECO:0000256" key="3">
    <source>
        <dbReference type="ARBA" id="ARBA00022692"/>
    </source>
</evidence>
<dbReference type="PANTHER" id="PTHR30028">
    <property type="entry name" value="UPF0014 INNER MEMBRANE PROTEIN YBBM-RELATED"/>
    <property type="match status" value="1"/>
</dbReference>
<evidence type="ECO:0000256" key="1">
    <source>
        <dbReference type="ARBA" id="ARBA00004141"/>
    </source>
</evidence>
<evidence type="ECO:0000256" key="7">
    <source>
        <dbReference type="SAM" id="SignalP"/>
    </source>
</evidence>
<gene>
    <name evidence="8" type="ORF">DSM100238_0019</name>
</gene>
<keyword evidence="9" id="KW-1185">Reference proteome</keyword>
<feature type="transmembrane region" description="Helical" evidence="6">
    <location>
        <begin position="232"/>
        <end position="259"/>
    </location>
</feature>
<dbReference type="AlphaFoldDB" id="A0A6A2VGL9"/>
<name>A0A6A2VGL9_9BIFI</name>
<dbReference type="Proteomes" id="UP000440041">
    <property type="component" value="Unassembled WGS sequence"/>
</dbReference>
<dbReference type="InterPro" id="IPR005226">
    <property type="entry name" value="UPF0014_fam"/>
</dbReference>
<evidence type="ECO:0000256" key="5">
    <source>
        <dbReference type="ARBA" id="ARBA00023136"/>
    </source>
</evidence>
<comment type="caution">
    <text evidence="8">The sequence shown here is derived from an EMBL/GenBank/DDBJ whole genome shotgun (WGS) entry which is preliminary data.</text>
</comment>
<keyword evidence="7" id="KW-0732">Signal</keyword>
<keyword evidence="4 6" id="KW-1133">Transmembrane helix</keyword>
<evidence type="ECO:0000313" key="8">
    <source>
        <dbReference type="EMBL" id="KAB8301700.1"/>
    </source>
</evidence>
<accession>A0A6A2VGL9</accession>
<dbReference type="PANTHER" id="PTHR30028:SF0">
    <property type="entry name" value="PROTEIN ALUMINUM SENSITIVE 3"/>
    <property type="match status" value="1"/>
</dbReference>
<sequence length="314" mass="33306">MNTANIIMLASASLPGSAPHFAGAAQATRAVARTVAQSATQTAVHTSSGTSYPIDIWGLLIALAMVMVASGLSWLMHLGIGKTLLWSACRALVQLCAMGFIMGYVITSGNPWLVLVLICVMLVAAVQITLSRAKGVPKGLAGPVLLTLVITMLLMISMVTELVVRPRPWYAPQLVVPLTGMLLGNTVSALAVGLSRFYESMKERRDEVDTLLALGATRWEAARPSVISSIRLGLLPTTASLASSGIVTIPGMMAGQVIAGGDPLNAAKYQFVILASIAALTLLADTLIMVMVYRTCFTPDDQYRETPIVEHKKK</sequence>
<dbReference type="EMBL" id="WBSO01000001">
    <property type="protein sequence ID" value="KAB8301700.1"/>
    <property type="molecule type" value="Genomic_DNA"/>
</dbReference>
<evidence type="ECO:0000256" key="4">
    <source>
        <dbReference type="ARBA" id="ARBA00022989"/>
    </source>
</evidence>
<comment type="subcellular location">
    <subcellularLocation>
        <location evidence="1">Membrane</location>
        <topology evidence="1">Multi-pass membrane protein</topology>
    </subcellularLocation>
</comment>
<organism evidence="8 9">
    <name type="scientific">Bifidobacterium apri</name>
    <dbReference type="NCBI Taxonomy" id="1769423"/>
    <lineage>
        <taxon>Bacteria</taxon>
        <taxon>Bacillati</taxon>
        <taxon>Actinomycetota</taxon>
        <taxon>Actinomycetes</taxon>
        <taxon>Bifidobacteriales</taxon>
        <taxon>Bifidobacteriaceae</taxon>
        <taxon>Bifidobacterium</taxon>
    </lineage>
</organism>
<evidence type="ECO:0000256" key="2">
    <source>
        <dbReference type="ARBA" id="ARBA00005268"/>
    </source>
</evidence>
<dbReference type="Pfam" id="PF03649">
    <property type="entry name" value="UPF0014"/>
    <property type="match status" value="1"/>
</dbReference>